<accession>A0ABS4DUE5</accession>
<gene>
    <name evidence="1" type="ORF">J2Z17_000713</name>
</gene>
<keyword evidence="2" id="KW-1185">Reference proteome</keyword>
<dbReference type="Proteomes" id="UP000759443">
    <property type="component" value="Unassembled WGS sequence"/>
</dbReference>
<evidence type="ECO:0000313" key="2">
    <source>
        <dbReference type="Proteomes" id="UP000759443"/>
    </source>
</evidence>
<sequence length="40" mass="4644">MRCVNCTFTRPLGQPVKAMPPKYPYERAYLPVNRVEDSCI</sequence>
<proteinExistence type="predicted"/>
<protein>
    <submittedName>
        <fullName evidence="1">Uncharacterized protein</fullName>
    </submittedName>
</protein>
<comment type="caution">
    <text evidence="1">The sequence shown here is derived from an EMBL/GenBank/DDBJ whole genome shotgun (WGS) entry which is preliminary data.</text>
</comment>
<dbReference type="EMBL" id="JAGGJU010000002">
    <property type="protein sequence ID" value="MBP1849292.1"/>
    <property type="molecule type" value="Genomic_DNA"/>
</dbReference>
<name>A0ABS4DUE5_9HYPH</name>
<reference evidence="1 2" key="1">
    <citation type="submission" date="2021-03" db="EMBL/GenBank/DDBJ databases">
        <title>Genomic Encyclopedia of Type Strains, Phase IV (KMG-IV): sequencing the most valuable type-strain genomes for metagenomic binning, comparative biology and taxonomic classification.</title>
        <authorList>
            <person name="Goeker M."/>
        </authorList>
    </citation>
    <scope>NUCLEOTIDE SEQUENCE [LARGE SCALE GENOMIC DNA]</scope>
    <source>
        <strain evidence="1 2">DSM 21600</strain>
    </source>
</reference>
<evidence type="ECO:0000313" key="1">
    <source>
        <dbReference type="EMBL" id="MBP1849292.1"/>
    </source>
</evidence>
<organism evidence="1 2">
    <name type="scientific">Rhizobium halophytocola</name>
    <dbReference type="NCBI Taxonomy" id="735519"/>
    <lineage>
        <taxon>Bacteria</taxon>
        <taxon>Pseudomonadati</taxon>
        <taxon>Pseudomonadota</taxon>
        <taxon>Alphaproteobacteria</taxon>
        <taxon>Hyphomicrobiales</taxon>
        <taxon>Rhizobiaceae</taxon>
        <taxon>Rhizobium/Agrobacterium group</taxon>
        <taxon>Rhizobium</taxon>
    </lineage>
</organism>